<sequence>MKDKIKKLSYYINAFQKLRRDYKKGGAPHKPILLLSIIQAYENNLIASNKIYITPELVGFFKSNWATLVKTDHDLTFALPFYHMNSELFWRIIPNAGCEKWIEAKGSMRSFKNLNTAVAYAEIDSELFELLKGKENREILRQTLLDKYFPDTKGSYTSHNENDYLNNLTSEILEEESAEYRKHVQELKKKLDEENYQEEIYLRGGIFKREIPKIYNNTCCISEFRVDATISISMIDACHIIPFSESYDDTIKNGIALCPNLHRAFDRGLISIDDNYKVIVSKKFIESKSSYLLRQFEGKMILLPTEKKFHPSIENLSQHRNYHKDNLS</sequence>
<dbReference type="InterPro" id="IPR011396">
    <property type="entry name" value="PT_DNA_restrict"/>
</dbReference>
<keyword evidence="4" id="KW-1185">Reference proteome</keyword>
<organism evidence="3 4">
    <name type="scientific">Candidatus Brocadia sinica JPN1</name>
    <dbReference type="NCBI Taxonomy" id="1197129"/>
    <lineage>
        <taxon>Bacteria</taxon>
        <taxon>Pseudomonadati</taxon>
        <taxon>Planctomycetota</taxon>
        <taxon>Candidatus Brocadiia</taxon>
        <taxon>Candidatus Brocadiales</taxon>
        <taxon>Candidatus Brocadiaceae</taxon>
        <taxon>Candidatus Brocadia</taxon>
    </lineage>
</organism>
<feature type="coiled-coil region" evidence="1">
    <location>
        <begin position="170"/>
        <end position="197"/>
    </location>
</feature>
<dbReference type="InterPro" id="IPR003615">
    <property type="entry name" value="HNH_nuc"/>
</dbReference>
<dbReference type="RefSeq" id="WP_052562946.1">
    <property type="nucleotide sequence ID" value="NZ_BAFN01000001.1"/>
</dbReference>
<feature type="domain" description="HNH nuclease" evidence="2">
    <location>
        <begin position="219"/>
        <end position="273"/>
    </location>
</feature>
<dbReference type="GO" id="GO:0004519">
    <property type="term" value="F:endonuclease activity"/>
    <property type="evidence" value="ECO:0007669"/>
    <property type="project" value="UniProtKB-KW"/>
</dbReference>
<dbReference type="EMBL" id="BAFN01000001">
    <property type="protein sequence ID" value="GAN32858.1"/>
    <property type="molecule type" value="Genomic_DNA"/>
</dbReference>
<evidence type="ECO:0000313" key="3">
    <source>
        <dbReference type="EMBL" id="GAN32858.1"/>
    </source>
</evidence>
<keyword evidence="3" id="KW-0255">Endonuclease</keyword>
<dbReference type="Pfam" id="PF13391">
    <property type="entry name" value="HNH_2"/>
    <property type="match status" value="1"/>
</dbReference>
<accession>A0ABQ0JVW2</accession>
<dbReference type="Proteomes" id="UP000032309">
    <property type="component" value="Unassembled WGS sequence"/>
</dbReference>
<protein>
    <submittedName>
        <fullName evidence="3">HNH endonuclease</fullName>
    </submittedName>
</protein>
<dbReference type="PIRSF" id="PIRSF030850">
    <property type="entry name" value="UCP030850"/>
    <property type="match status" value="1"/>
</dbReference>
<gene>
    <name evidence="3" type="ORF">BROSI_A1373</name>
</gene>
<evidence type="ECO:0000313" key="4">
    <source>
        <dbReference type="Proteomes" id="UP000032309"/>
    </source>
</evidence>
<keyword evidence="3" id="KW-0540">Nuclease</keyword>
<proteinExistence type="predicted"/>
<evidence type="ECO:0000259" key="2">
    <source>
        <dbReference type="Pfam" id="PF13391"/>
    </source>
</evidence>
<evidence type="ECO:0000256" key="1">
    <source>
        <dbReference type="SAM" id="Coils"/>
    </source>
</evidence>
<keyword evidence="1" id="KW-0175">Coiled coil</keyword>
<name>A0ABQ0JVW2_9BACT</name>
<keyword evidence="3" id="KW-0378">Hydrolase</keyword>
<reference evidence="4" key="1">
    <citation type="journal article" date="2015" name="Genome Announc.">
        <title>Draft Genome Sequence of an Anaerobic Ammonium-Oxidizing Bacterium, "Candidatus Brocadia sinica".</title>
        <authorList>
            <person name="Oshiki M."/>
            <person name="Shinyako-Hata K."/>
            <person name="Satoh H."/>
            <person name="Okabe S."/>
        </authorList>
    </citation>
    <scope>NUCLEOTIDE SEQUENCE [LARGE SCALE GENOMIC DNA]</scope>
    <source>
        <strain evidence="4">JPN1</strain>
    </source>
</reference>
<comment type="caution">
    <text evidence="3">The sequence shown here is derived from an EMBL/GenBank/DDBJ whole genome shotgun (WGS) entry which is preliminary data.</text>
</comment>